<evidence type="ECO:0000256" key="5">
    <source>
        <dbReference type="ARBA" id="ARBA00022692"/>
    </source>
</evidence>
<dbReference type="Pfam" id="PF04290">
    <property type="entry name" value="DctQ"/>
    <property type="match status" value="1"/>
</dbReference>
<dbReference type="InterPro" id="IPR055348">
    <property type="entry name" value="DctQ"/>
</dbReference>
<comment type="similarity">
    <text evidence="8 9">Belongs to the TRAP transporter small permease family.</text>
</comment>
<dbReference type="PANTHER" id="PTHR35011">
    <property type="entry name" value="2,3-DIKETO-L-GULONATE TRAP TRANSPORTER SMALL PERMEASE PROTEIN YIAM"/>
    <property type="match status" value="1"/>
</dbReference>
<dbReference type="InterPro" id="IPR007387">
    <property type="entry name" value="TRAP_DctQ"/>
</dbReference>
<dbReference type="AlphaFoldDB" id="A0AAP9NPH1"/>
<evidence type="ECO:0000259" key="10">
    <source>
        <dbReference type="Pfam" id="PF04290"/>
    </source>
</evidence>
<keyword evidence="12" id="KW-1185">Reference proteome</keyword>
<keyword evidence="2 9" id="KW-0813">Transport</keyword>
<name>A0AAP9NPH1_9GAMM</name>
<dbReference type="GO" id="GO:0022857">
    <property type="term" value="F:transmembrane transporter activity"/>
    <property type="evidence" value="ECO:0007669"/>
    <property type="project" value="UniProtKB-UniRule"/>
</dbReference>
<evidence type="ECO:0000256" key="9">
    <source>
        <dbReference type="RuleBase" id="RU369079"/>
    </source>
</evidence>
<sequence length="165" mass="18249">MTDFLTKCEGVITKLLFSILVAVVLVGSIARYSGYPVTWSVELSQSIFVWLGILSANQALRLHAHVVVDLFSGLINKVPLVAVSINIMHRLLMFSFLLFIVIHGYHLVIVSSGRTVSSIGFSYGWVVAAIPVGCLLLLITMMVQCVTDINEWRKIRRSTTQGNVI</sequence>
<comment type="subcellular location">
    <subcellularLocation>
        <location evidence="1 9">Cell inner membrane</location>
        <topology evidence="1 9">Multi-pass membrane protein</topology>
    </subcellularLocation>
</comment>
<evidence type="ECO:0000256" key="6">
    <source>
        <dbReference type="ARBA" id="ARBA00022989"/>
    </source>
</evidence>
<evidence type="ECO:0000256" key="3">
    <source>
        <dbReference type="ARBA" id="ARBA00022475"/>
    </source>
</evidence>
<comment type="function">
    <text evidence="9">Part of the tripartite ATP-independent periplasmic (TRAP) transport system.</text>
</comment>
<evidence type="ECO:0000256" key="2">
    <source>
        <dbReference type="ARBA" id="ARBA00022448"/>
    </source>
</evidence>
<keyword evidence="3" id="KW-1003">Cell membrane</keyword>
<keyword evidence="6 9" id="KW-1133">Transmembrane helix</keyword>
<gene>
    <name evidence="11" type="ORF">FX987_03426</name>
</gene>
<reference evidence="11 12" key="1">
    <citation type="submission" date="2019-12" db="EMBL/GenBank/DDBJ databases">
        <title>Genome sequencing and assembly of endphytes of Porphyra tenera.</title>
        <authorList>
            <person name="Park J.M."/>
            <person name="Shin R."/>
            <person name="Jo S.H."/>
        </authorList>
    </citation>
    <scope>NUCLEOTIDE SEQUENCE [LARGE SCALE GENOMIC DNA]</scope>
    <source>
        <strain evidence="11 12">GPM3</strain>
    </source>
</reference>
<evidence type="ECO:0000256" key="4">
    <source>
        <dbReference type="ARBA" id="ARBA00022519"/>
    </source>
</evidence>
<proteinExistence type="inferred from homology"/>
<evidence type="ECO:0000256" key="8">
    <source>
        <dbReference type="ARBA" id="ARBA00038436"/>
    </source>
</evidence>
<keyword evidence="5 9" id="KW-0812">Transmembrane</keyword>
<feature type="transmembrane region" description="Helical" evidence="9">
    <location>
        <begin position="12"/>
        <end position="35"/>
    </location>
</feature>
<comment type="caution">
    <text evidence="9">Lacks conserved residue(s) required for the propagation of feature annotation.</text>
</comment>
<dbReference type="RefSeq" id="WP_053856957.1">
    <property type="nucleotide sequence ID" value="NZ_CP054580.1"/>
</dbReference>
<evidence type="ECO:0000313" key="11">
    <source>
        <dbReference type="EMBL" id="QKS25630.1"/>
    </source>
</evidence>
<feature type="domain" description="Tripartite ATP-independent periplasmic transporters DctQ component" evidence="10">
    <location>
        <begin position="20"/>
        <end position="149"/>
    </location>
</feature>
<keyword evidence="4 9" id="KW-0997">Cell inner membrane</keyword>
<feature type="transmembrane region" description="Helical" evidence="9">
    <location>
        <begin position="123"/>
        <end position="147"/>
    </location>
</feature>
<accession>A0AAP9NPH1</accession>
<protein>
    <recommendedName>
        <fullName evidence="9">TRAP transporter small permease protein</fullName>
    </recommendedName>
</protein>
<dbReference type="GO" id="GO:0005886">
    <property type="term" value="C:plasma membrane"/>
    <property type="evidence" value="ECO:0007669"/>
    <property type="project" value="UniProtKB-SubCell"/>
</dbReference>
<dbReference type="EMBL" id="CP054580">
    <property type="protein sequence ID" value="QKS25630.1"/>
    <property type="molecule type" value="Genomic_DNA"/>
</dbReference>
<evidence type="ECO:0000256" key="7">
    <source>
        <dbReference type="ARBA" id="ARBA00023136"/>
    </source>
</evidence>
<evidence type="ECO:0000313" key="12">
    <source>
        <dbReference type="Proteomes" id="UP000509761"/>
    </source>
</evidence>
<comment type="subunit">
    <text evidence="9">The complex comprises the extracytoplasmic solute receptor protein and the two transmembrane proteins.</text>
</comment>
<organism evidence="11 12">
    <name type="scientific">Vreelandella titanicae</name>
    <dbReference type="NCBI Taxonomy" id="664683"/>
    <lineage>
        <taxon>Bacteria</taxon>
        <taxon>Pseudomonadati</taxon>
        <taxon>Pseudomonadota</taxon>
        <taxon>Gammaproteobacteria</taxon>
        <taxon>Oceanospirillales</taxon>
        <taxon>Halomonadaceae</taxon>
        <taxon>Vreelandella</taxon>
    </lineage>
</organism>
<feature type="transmembrane region" description="Helical" evidence="9">
    <location>
        <begin position="91"/>
        <end position="111"/>
    </location>
</feature>
<dbReference type="Proteomes" id="UP000509761">
    <property type="component" value="Chromosome"/>
</dbReference>
<evidence type="ECO:0000256" key="1">
    <source>
        <dbReference type="ARBA" id="ARBA00004429"/>
    </source>
</evidence>
<keyword evidence="7 9" id="KW-0472">Membrane</keyword>